<dbReference type="AlphaFoldDB" id="A0A4R8IXJ9"/>
<dbReference type="SUPFAM" id="SSF48208">
    <property type="entry name" value="Six-hairpin glycosidases"/>
    <property type="match status" value="1"/>
</dbReference>
<dbReference type="SUPFAM" id="SSF52833">
    <property type="entry name" value="Thioredoxin-like"/>
    <property type="match status" value="1"/>
</dbReference>
<keyword evidence="1" id="KW-0175">Coiled coil</keyword>
<dbReference type="InterPro" id="IPR008928">
    <property type="entry name" value="6-hairpin_glycosidase_sf"/>
</dbReference>
<name>A0A4R8IXJ9_9GAMM</name>
<feature type="region of interest" description="Disordered" evidence="2">
    <location>
        <begin position="169"/>
        <end position="189"/>
    </location>
</feature>
<gene>
    <name evidence="4" type="ORF">EDC23_0685</name>
</gene>
<feature type="coiled-coil region" evidence="1">
    <location>
        <begin position="389"/>
        <end position="416"/>
    </location>
</feature>
<dbReference type="PIRSF" id="PIRSF006402">
    <property type="entry name" value="UCP006402_thioredoxin"/>
    <property type="match status" value="1"/>
</dbReference>
<dbReference type="GO" id="GO:0005975">
    <property type="term" value="P:carbohydrate metabolic process"/>
    <property type="evidence" value="ECO:0007669"/>
    <property type="project" value="InterPro"/>
</dbReference>
<evidence type="ECO:0000313" key="4">
    <source>
        <dbReference type="EMBL" id="TDY04310.1"/>
    </source>
</evidence>
<feature type="compositionally biased region" description="Gly residues" evidence="2">
    <location>
        <begin position="172"/>
        <end position="182"/>
    </location>
</feature>
<dbReference type="Proteomes" id="UP000294914">
    <property type="component" value="Unassembled WGS sequence"/>
</dbReference>
<evidence type="ECO:0000313" key="5">
    <source>
        <dbReference type="Proteomes" id="UP000294914"/>
    </source>
</evidence>
<keyword evidence="5" id="KW-1185">Reference proteome</keyword>
<organism evidence="4 5">
    <name type="scientific">Thiohalophilus thiocyanatoxydans</name>
    <dbReference type="NCBI Taxonomy" id="381308"/>
    <lineage>
        <taxon>Bacteria</taxon>
        <taxon>Pseudomonadati</taxon>
        <taxon>Pseudomonadota</taxon>
        <taxon>Gammaproteobacteria</taxon>
        <taxon>Thiohalomonadales</taxon>
        <taxon>Thiohalophilaceae</taxon>
        <taxon>Thiohalophilus</taxon>
    </lineage>
</organism>
<evidence type="ECO:0000256" key="2">
    <source>
        <dbReference type="SAM" id="MobiDB-lite"/>
    </source>
</evidence>
<evidence type="ECO:0000259" key="3">
    <source>
        <dbReference type="Pfam" id="PF03190"/>
    </source>
</evidence>
<dbReference type="PANTHER" id="PTHR42899:SF1">
    <property type="entry name" value="SPERMATOGENESIS-ASSOCIATED PROTEIN 20"/>
    <property type="match status" value="1"/>
</dbReference>
<dbReference type="OrthoDB" id="9762614at2"/>
<dbReference type="PANTHER" id="PTHR42899">
    <property type="entry name" value="SPERMATOGENESIS-ASSOCIATED PROTEIN 20"/>
    <property type="match status" value="1"/>
</dbReference>
<dbReference type="CDD" id="cd02955">
    <property type="entry name" value="SSP411"/>
    <property type="match status" value="1"/>
</dbReference>
<dbReference type="InterPro" id="IPR024705">
    <property type="entry name" value="Ssp411"/>
</dbReference>
<evidence type="ECO:0000256" key="1">
    <source>
        <dbReference type="SAM" id="Coils"/>
    </source>
</evidence>
<dbReference type="InterPro" id="IPR004879">
    <property type="entry name" value="Ssp411-like_TRX"/>
</dbReference>
<dbReference type="Gene3D" id="3.40.30.10">
    <property type="entry name" value="Glutaredoxin"/>
    <property type="match status" value="1"/>
</dbReference>
<sequence>MSSTNRLLDETSLYLQQHAHNPVEWYPWGPEALQKAREQNKPILLSIGYSACHWCHVMAHESFEDLEVTEVMNRLYINIKVDREERPDLDKIYQTAFQLLNQRGGGWPLNVILTPDDHTPFFAGTYFPRDPKHGLPPFTEVLQKVEAFYRENEGDIRQQNRALQEAMAQMQPGGGGGGGTGSGTLDSSPLDAARHQLAQNYDSTYGGFGQPPKFPYPSNLERLMRHWFSTALNDSPDRQAHDMLRLTLHGMGSGGLYDQLGGGFYRYSVDEKWIIPHFEKMLYDNGALLQLYSEAWQALGDPVFKRIASETGEWVMREMQSPEGGYYSTLDADSEGEEGKFYVWTPAEVKDLLSDEEYAVTAPHYGLDRAANFEGRWHLHVYTGLEEIAGQLSISVEQARKQLQSARNKLFTAREQRIRPGRDEKILTAWNGLMIKGMACAGRHLQRQDFIDSAGRAVDFIRQTLYVEQRLLATCKDGKTHLMAYLDDYAFLLDGLLELLQARWRDEDMALARQLADVLLTHFEDKQHGGFYFTANDHEQLFHRPKPTLDESIPAGNGIAAYALQRLGHLLGEVRYLDAAERTLQMSWPGITELPYAHCALLLALEEHLNPPQLIILRGRRDAMAQWHARCDRTYSPARLCFAIPAEARELPGLLDERQLTDADVTAYPCSGAHCQPAITEREALQPLLQERELPS</sequence>
<protein>
    <recommendedName>
        <fullName evidence="3">Spermatogenesis-associated protein 20-like TRX domain-containing protein</fullName>
    </recommendedName>
</protein>
<proteinExistence type="predicted"/>
<feature type="domain" description="Spermatogenesis-associated protein 20-like TRX" evidence="3">
    <location>
        <begin position="4"/>
        <end position="167"/>
    </location>
</feature>
<dbReference type="InterPro" id="IPR036249">
    <property type="entry name" value="Thioredoxin-like_sf"/>
</dbReference>
<comment type="caution">
    <text evidence="4">The sequence shown here is derived from an EMBL/GenBank/DDBJ whole genome shotgun (WGS) entry which is preliminary data.</text>
</comment>
<dbReference type="Pfam" id="PF03190">
    <property type="entry name" value="Thioredox_DsbH"/>
    <property type="match status" value="1"/>
</dbReference>
<dbReference type="RefSeq" id="WP_134081110.1">
    <property type="nucleotide sequence ID" value="NZ_SOQX01000001.1"/>
</dbReference>
<accession>A0A4R8IXJ9</accession>
<dbReference type="EMBL" id="SOQX01000001">
    <property type="protein sequence ID" value="TDY04310.1"/>
    <property type="molecule type" value="Genomic_DNA"/>
</dbReference>
<reference evidence="4 5" key="1">
    <citation type="submission" date="2019-03" db="EMBL/GenBank/DDBJ databases">
        <title>Genomic Encyclopedia of Type Strains, Phase IV (KMG-IV): sequencing the most valuable type-strain genomes for metagenomic binning, comparative biology and taxonomic classification.</title>
        <authorList>
            <person name="Goeker M."/>
        </authorList>
    </citation>
    <scope>NUCLEOTIDE SEQUENCE [LARGE SCALE GENOMIC DNA]</scope>
    <source>
        <strain evidence="4 5">DSM 16326</strain>
    </source>
</reference>